<keyword evidence="3" id="KW-1185">Reference proteome</keyword>
<proteinExistence type="predicted"/>
<dbReference type="AlphaFoldDB" id="A0AAQ4ET78"/>
<dbReference type="GO" id="GO:0098554">
    <property type="term" value="C:cytoplasmic side of endoplasmic reticulum membrane"/>
    <property type="evidence" value="ECO:0007669"/>
    <property type="project" value="TreeGrafter"/>
</dbReference>
<dbReference type="InterPro" id="IPR007369">
    <property type="entry name" value="Peptidase_A22B_SPP"/>
</dbReference>
<dbReference type="GO" id="GO:0098553">
    <property type="term" value="C:lumenal side of endoplasmic reticulum membrane"/>
    <property type="evidence" value="ECO:0007669"/>
    <property type="project" value="TreeGrafter"/>
</dbReference>
<comment type="caution">
    <text evidence="2">The sequence shown here is derived from an EMBL/GenBank/DDBJ whole genome shotgun (WGS) entry which is preliminary data.</text>
</comment>
<evidence type="ECO:0000256" key="1">
    <source>
        <dbReference type="SAM" id="Phobius"/>
    </source>
</evidence>
<keyword evidence="1" id="KW-0812">Transmembrane</keyword>
<feature type="transmembrane region" description="Helical" evidence="1">
    <location>
        <begin position="66"/>
        <end position="88"/>
    </location>
</feature>
<keyword evidence="1" id="KW-0472">Membrane</keyword>
<feature type="transmembrane region" description="Helical" evidence="1">
    <location>
        <begin position="19"/>
        <end position="34"/>
    </location>
</feature>
<evidence type="ECO:0000313" key="2">
    <source>
        <dbReference type="EMBL" id="KAK8777951.1"/>
    </source>
</evidence>
<dbReference type="Pfam" id="PF04258">
    <property type="entry name" value="Peptidase_A22B"/>
    <property type="match status" value="1"/>
</dbReference>
<dbReference type="PANTHER" id="PTHR12174">
    <property type="entry name" value="SIGNAL PEPTIDE PEPTIDASE"/>
    <property type="match status" value="1"/>
</dbReference>
<organism evidence="2 3">
    <name type="scientific">Amblyomma americanum</name>
    <name type="common">Lone star tick</name>
    <dbReference type="NCBI Taxonomy" id="6943"/>
    <lineage>
        <taxon>Eukaryota</taxon>
        <taxon>Metazoa</taxon>
        <taxon>Ecdysozoa</taxon>
        <taxon>Arthropoda</taxon>
        <taxon>Chelicerata</taxon>
        <taxon>Arachnida</taxon>
        <taxon>Acari</taxon>
        <taxon>Parasitiformes</taxon>
        <taxon>Ixodida</taxon>
        <taxon>Ixodoidea</taxon>
        <taxon>Ixodidae</taxon>
        <taxon>Amblyomminae</taxon>
        <taxon>Amblyomma</taxon>
    </lineage>
</organism>
<name>A0AAQ4ET78_AMBAM</name>
<protein>
    <submittedName>
        <fullName evidence="2">Uncharacterized protein</fullName>
    </submittedName>
</protein>
<dbReference type="EMBL" id="JARKHS020011280">
    <property type="protein sequence ID" value="KAK8777951.1"/>
    <property type="molecule type" value="Genomic_DNA"/>
</dbReference>
<reference evidence="2 3" key="1">
    <citation type="journal article" date="2023" name="Arcadia Sci">
        <title>De novo assembly of a long-read Amblyomma americanum tick genome.</title>
        <authorList>
            <person name="Chou S."/>
            <person name="Poskanzer K.E."/>
            <person name="Rollins M."/>
            <person name="Thuy-Boun P.S."/>
        </authorList>
    </citation>
    <scope>NUCLEOTIDE SEQUENCE [LARGE SCALE GENOMIC DNA]</scope>
    <source>
        <strain evidence="2">F_SG_1</strain>
        <tissue evidence="2">Salivary glands</tissue>
    </source>
</reference>
<dbReference type="GO" id="GO:0033619">
    <property type="term" value="P:membrane protein proteolysis"/>
    <property type="evidence" value="ECO:0007669"/>
    <property type="project" value="TreeGrafter"/>
</dbReference>
<dbReference type="GO" id="GO:0005765">
    <property type="term" value="C:lysosomal membrane"/>
    <property type="evidence" value="ECO:0007669"/>
    <property type="project" value="TreeGrafter"/>
</dbReference>
<accession>A0AAQ4ET78</accession>
<sequence length="216" mass="24006">MPNVVFPCFVRSMEVRHHIVIWCAVTIPSMWVVFRKAHHAWILQNFLGSSFAVNILRCVQLPNFKIITLISVLLFFDDIFMVFATSLLSKDVSVMESVARGVQDLPVLMRVPLFFSGEATACSGSAMMLGYGDITVPGMAVAYCRSYDVIVKKGSWYFLLAIASCAALSSPCNPASSHIARLVPRGPQELLEWGIRKSGWIVCEKVQRDMDSSDHG</sequence>
<dbReference type="PANTHER" id="PTHR12174:SF103">
    <property type="entry name" value="INTRAMEMBRANE PROTEASE (IMPAS) FAMILY"/>
    <property type="match status" value="1"/>
</dbReference>
<keyword evidence="1" id="KW-1133">Transmembrane helix</keyword>
<evidence type="ECO:0000313" key="3">
    <source>
        <dbReference type="Proteomes" id="UP001321473"/>
    </source>
</evidence>
<dbReference type="GO" id="GO:0030660">
    <property type="term" value="C:Golgi-associated vesicle membrane"/>
    <property type="evidence" value="ECO:0007669"/>
    <property type="project" value="TreeGrafter"/>
</dbReference>
<dbReference type="Proteomes" id="UP001321473">
    <property type="component" value="Unassembled WGS sequence"/>
</dbReference>
<gene>
    <name evidence="2" type="ORF">V5799_020713</name>
</gene>
<dbReference type="GO" id="GO:0042500">
    <property type="term" value="F:aspartic endopeptidase activity, intramembrane cleaving"/>
    <property type="evidence" value="ECO:0007669"/>
    <property type="project" value="InterPro"/>
</dbReference>